<organism evidence="2">
    <name type="scientific">Siphoviridae sp. ctJ3t72</name>
    <dbReference type="NCBI Taxonomy" id="2826240"/>
    <lineage>
        <taxon>Viruses</taxon>
        <taxon>Duplodnaviria</taxon>
        <taxon>Heunggongvirae</taxon>
        <taxon>Uroviricota</taxon>
        <taxon>Caudoviricetes</taxon>
    </lineage>
</organism>
<accession>A0A8S5QND2</accession>
<dbReference type="InterPro" id="IPR057087">
    <property type="entry name" value="Gp12-like"/>
</dbReference>
<sequence length="209" mass="23634">MDDKITYSYRNLISALYEFLRTYSTPEVDPSQVLTGDAQNMVLPENEDYIIFTVVSQMRHGTTVEHYDADSETLALKELNEVTVKVDCYADSTNSSEDDAILRAQIRANNLHTLFRSSVAPEFFRRYGISALYADDATNTTLISDSNQYLHRWSVNLHLSFKNTVTVPQPGFTKMKIVMNSIVTREEAEKDPIGAGKLHVCDVDVKIPN</sequence>
<protein>
    <submittedName>
        <fullName evidence="2">Tail completion protein</fullName>
    </submittedName>
</protein>
<dbReference type="NCBIfam" id="NF047498">
    <property type="entry name" value="LIC_12616_fam"/>
    <property type="match status" value="1"/>
</dbReference>
<reference evidence="2" key="1">
    <citation type="journal article" date="2021" name="Proc. Natl. Acad. Sci. U.S.A.">
        <title>A Catalog of Tens of Thousands of Viruses from Human Metagenomes Reveals Hidden Associations with Chronic Diseases.</title>
        <authorList>
            <person name="Tisza M.J."/>
            <person name="Buck C.B."/>
        </authorList>
    </citation>
    <scope>NUCLEOTIDE SEQUENCE</scope>
    <source>
        <strain evidence="2">CtJ3t72</strain>
    </source>
</reference>
<evidence type="ECO:0000313" key="2">
    <source>
        <dbReference type="EMBL" id="DAE20576.1"/>
    </source>
</evidence>
<dbReference type="EMBL" id="BK015698">
    <property type="protein sequence ID" value="DAE20576.1"/>
    <property type="molecule type" value="Genomic_DNA"/>
</dbReference>
<feature type="domain" description="Phage neck terminator protein gp12-like" evidence="1">
    <location>
        <begin position="13"/>
        <end position="172"/>
    </location>
</feature>
<evidence type="ECO:0000259" key="1">
    <source>
        <dbReference type="Pfam" id="PF23961"/>
    </source>
</evidence>
<name>A0A8S5QND2_9CAUD</name>
<dbReference type="Pfam" id="PF23961">
    <property type="entry name" value="Phage_tail_terminator_9"/>
    <property type="match status" value="1"/>
</dbReference>
<proteinExistence type="predicted"/>